<dbReference type="PANTHER" id="PTHR37981">
    <property type="entry name" value="LIPASE 2"/>
    <property type="match status" value="1"/>
</dbReference>
<keyword evidence="6" id="KW-1185">Reference proteome</keyword>
<feature type="disulfide bond" evidence="2">
    <location>
        <begin position="121"/>
        <end position="129"/>
    </location>
</feature>
<gene>
    <name evidence="5" type="ORF">SAMN04489712_11536</name>
</gene>
<dbReference type="InterPro" id="IPR037460">
    <property type="entry name" value="SEST-like"/>
</dbReference>
<dbReference type="InterPro" id="IPR036514">
    <property type="entry name" value="SGNH_hydro_sf"/>
</dbReference>
<feature type="disulfide bond" evidence="2">
    <location>
        <begin position="55"/>
        <end position="80"/>
    </location>
</feature>
<evidence type="ECO:0000313" key="5">
    <source>
        <dbReference type="EMBL" id="SEG82506.1"/>
    </source>
</evidence>
<proteinExistence type="predicted"/>
<keyword evidence="3" id="KW-0732">Signal</keyword>
<evidence type="ECO:0000313" key="6">
    <source>
        <dbReference type="Proteomes" id="UP000236723"/>
    </source>
</evidence>
<evidence type="ECO:0000256" key="1">
    <source>
        <dbReference type="PIRSR" id="PIRSR637460-1"/>
    </source>
</evidence>
<accession>A0A1H6DDE1</accession>
<keyword evidence="5" id="KW-0378">Hydrolase</keyword>
<evidence type="ECO:0000259" key="4">
    <source>
        <dbReference type="Pfam" id="PF13472"/>
    </source>
</evidence>
<dbReference type="EMBL" id="FNVO01000015">
    <property type="protein sequence ID" value="SEG82506.1"/>
    <property type="molecule type" value="Genomic_DNA"/>
</dbReference>
<dbReference type="GO" id="GO:0019433">
    <property type="term" value="P:triglyceride catabolic process"/>
    <property type="evidence" value="ECO:0007669"/>
    <property type="project" value="TreeGrafter"/>
</dbReference>
<dbReference type="PANTHER" id="PTHR37981:SF1">
    <property type="entry name" value="SGNH HYDROLASE-TYPE ESTERASE DOMAIN-CONTAINING PROTEIN"/>
    <property type="match status" value="1"/>
</dbReference>
<dbReference type="AlphaFoldDB" id="A0A1H6DDE1"/>
<dbReference type="CDD" id="cd01823">
    <property type="entry name" value="SEST_like"/>
    <property type="match status" value="1"/>
</dbReference>
<reference evidence="6" key="1">
    <citation type="submission" date="2016-10" db="EMBL/GenBank/DDBJ databases">
        <authorList>
            <person name="Varghese N."/>
            <person name="Submissions S."/>
        </authorList>
    </citation>
    <scope>NUCLEOTIDE SEQUENCE [LARGE SCALE GENOMIC DNA]</scope>
    <source>
        <strain evidence="6">DSM 43163</strain>
    </source>
</reference>
<dbReference type="GO" id="GO:0004806">
    <property type="term" value="F:triacylglycerol lipase activity"/>
    <property type="evidence" value="ECO:0007669"/>
    <property type="project" value="TreeGrafter"/>
</dbReference>
<keyword evidence="2" id="KW-1015">Disulfide bond</keyword>
<dbReference type="InterPro" id="IPR013830">
    <property type="entry name" value="SGNH_hydro"/>
</dbReference>
<feature type="chain" id="PRO_5009295851" evidence="3">
    <location>
        <begin position="30"/>
        <end position="258"/>
    </location>
</feature>
<evidence type="ECO:0000256" key="2">
    <source>
        <dbReference type="PIRSR" id="PIRSR637460-2"/>
    </source>
</evidence>
<dbReference type="SUPFAM" id="SSF52266">
    <property type="entry name" value="SGNH hydrolase"/>
    <property type="match status" value="1"/>
</dbReference>
<organism evidence="5 6">
    <name type="scientific">Thermomonospora echinospora</name>
    <dbReference type="NCBI Taxonomy" id="1992"/>
    <lineage>
        <taxon>Bacteria</taxon>
        <taxon>Bacillati</taxon>
        <taxon>Actinomycetota</taxon>
        <taxon>Actinomycetes</taxon>
        <taxon>Streptosporangiales</taxon>
        <taxon>Thermomonosporaceae</taxon>
        <taxon>Thermomonospora</taxon>
    </lineage>
</organism>
<evidence type="ECO:0000256" key="3">
    <source>
        <dbReference type="SAM" id="SignalP"/>
    </source>
</evidence>
<feature type="disulfide bond" evidence="2">
    <location>
        <begin position="179"/>
        <end position="226"/>
    </location>
</feature>
<feature type="domain" description="SGNH hydrolase-type esterase" evidence="4">
    <location>
        <begin position="36"/>
        <end position="246"/>
    </location>
</feature>
<name>A0A1H6DDE1_9ACTN</name>
<dbReference type="Gene3D" id="3.40.50.1110">
    <property type="entry name" value="SGNH hydrolase"/>
    <property type="match status" value="1"/>
</dbReference>
<feature type="active site" evidence="1">
    <location>
        <position position="238"/>
    </location>
</feature>
<dbReference type="Proteomes" id="UP000236723">
    <property type="component" value="Unassembled WGS sequence"/>
</dbReference>
<protein>
    <submittedName>
        <fullName evidence="5">GDSL-like Lipase/Acylhydrolase family protein</fullName>
    </submittedName>
</protein>
<sequence>MRMSRAVSAALGALTALALVLFPTGISQAQENEYVALGDSYSSGSGAGDYTDTACTRSANSYPARWAAANSPRTFTFVACGGATIPDVQAGQLSALSAATTLVSISIGGNDSGFASTMLRCKLLTTSGCRRALEEARAYVDNQLPGALATLYSQIRSRAPQAKVVVVGYPYLYKVGGLCLGDLNADKRALLKDGSDALNAVIATAARNAGFAFADGRPAFAGHEICTTDEWIDPTTIHPNATGHQRGYLPAFTAAASS</sequence>
<dbReference type="Pfam" id="PF13472">
    <property type="entry name" value="Lipase_GDSL_2"/>
    <property type="match status" value="1"/>
</dbReference>
<feature type="signal peptide" evidence="3">
    <location>
        <begin position="1"/>
        <end position="29"/>
    </location>
</feature>
<feature type="active site" description="Nucleophile" evidence="1">
    <location>
        <position position="40"/>
    </location>
</feature>